<evidence type="ECO:0000313" key="4">
    <source>
        <dbReference type="Proteomes" id="UP000701801"/>
    </source>
</evidence>
<feature type="compositionally biased region" description="Basic and acidic residues" evidence="1">
    <location>
        <begin position="701"/>
        <end position="743"/>
    </location>
</feature>
<evidence type="ECO:0000313" key="3">
    <source>
        <dbReference type="EMBL" id="CAG8971634.1"/>
    </source>
</evidence>
<dbReference type="AlphaFoldDB" id="A0A9N9LFY6"/>
<dbReference type="EMBL" id="CAJVRM010000025">
    <property type="protein sequence ID" value="CAG8971634.1"/>
    <property type="molecule type" value="Genomic_DNA"/>
</dbReference>
<protein>
    <recommendedName>
        <fullName evidence="2">T6SS Phospholipase effector Tle1-like catalytic domain-containing protein</fullName>
    </recommendedName>
</protein>
<feature type="region of interest" description="Disordered" evidence="1">
    <location>
        <begin position="512"/>
        <end position="571"/>
    </location>
</feature>
<comment type="caution">
    <text evidence="3">The sequence shown here is derived from an EMBL/GenBank/DDBJ whole genome shotgun (WGS) entry which is preliminary data.</text>
</comment>
<feature type="compositionally biased region" description="Basic residues" evidence="1">
    <location>
        <begin position="640"/>
        <end position="652"/>
    </location>
</feature>
<accession>A0A9N9LFY6</accession>
<feature type="region of interest" description="Disordered" evidence="1">
    <location>
        <begin position="701"/>
        <end position="766"/>
    </location>
</feature>
<feature type="compositionally biased region" description="Low complexity" evidence="1">
    <location>
        <begin position="532"/>
        <end position="543"/>
    </location>
</feature>
<feature type="compositionally biased region" description="Basic and acidic residues" evidence="1">
    <location>
        <begin position="548"/>
        <end position="558"/>
    </location>
</feature>
<feature type="domain" description="T6SS Phospholipase effector Tle1-like catalytic" evidence="2">
    <location>
        <begin position="6"/>
        <end position="306"/>
    </location>
</feature>
<dbReference type="OrthoDB" id="3057168at2759"/>
<dbReference type="Pfam" id="PF09994">
    <property type="entry name" value="T6SS_Tle1-like_cat"/>
    <property type="match status" value="1"/>
</dbReference>
<evidence type="ECO:0000259" key="2">
    <source>
        <dbReference type="Pfam" id="PF09994"/>
    </source>
</evidence>
<sequence>MTVPRKRLVLCCDGTWMDSGDAYTKPSVNNPQAKLQTPSNVTRICRALSKVGRDGVNQIIYYHAGVGTSPGVMSSLTGALGKGISEHVREAYSFIATNYTSGDEIILVGFSRGAFTARSVAGMIENIGLLTRAGMDSFYAIFKDQENFRTPEYEDMFPNIPFSNKPKGPHKAREYKNRLEDLGLTRVYDANDFRICVTAIAVWDTVGSLGIPSVPILSVVGSSQSTHEYKFYNTNLNGTVKHAFQALALDEQRKPFRPAVWERKSMDKTDRCDLRQVWFPGAHSNIGGGYDDQGIANISLAWMMDQLASIGVTFLDEYIGIIFKENVAYYEKAAQKPPSLFSGGHRKPWAIKSIYEKHKPIRPWGLGEIYNSTSGIYSLAGKQYRTPGFNVRSDPDSGQPTNSLLENTNERIHSSVRIRLELEGLGPDDNGLYKCPALLDESIWRLRHVRMRVNDPIPHGSTWGAGTPPSRSPETDLRWIWEYCGPEEFAPKQRYMIEEKLGPYERLLLSMNKLRPTSSSKRRKKRRKDDSTSTTIQSGTTTTQVESDNSRDSYDRGTRVTAPLSRVSTSGGYHVHYDEESLLEGPKAMERRRSILIGGDKDRRSSYVSVREKRNSYVNDRENVMSIISEKHRAGSTRSGHSRSSRSSRKRSSSYLGSQVKDKRLSYVSDKARRISYVDIDESRNSYFDDKRISYIDDKRSSYSDEKGNSWSDKERERERNRRRAEYLGLEEKEKRRSPRSERSTPLLKYSEYHKEKSERRSNKRH</sequence>
<dbReference type="InterPro" id="IPR029058">
    <property type="entry name" value="AB_hydrolase_fold"/>
</dbReference>
<dbReference type="InterPro" id="IPR018712">
    <property type="entry name" value="Tle1-like_cat"/>
</dbReference>
<dbReference type="PANTHER" id="PTHR33840">
    <property type="match status" value="1"/>
</dbReference>
<keyword evidence="4" id="KW-1185">Reference proteome</keyword>
<organism evidence="3 4">
    <name type="scientific">Hymenoscyphus albidus</name>
    <dbReference type="NCBI Taxonomy" id="595503"/>
    <lineage>
        <taxon>Eukaryota</taxon>
        <taxon>Fungi</taxon>
        <taxon>Dikarya</taxon>
        <taxon>Ascomycota</taxon>
        <taxon>Pezizomycotina</taxon>
        <taxon>Leotiomycetes</taxon>
        <taxon>Helotiales</taxon>
        <taxon>Helotiaceae</taxon>
        <taxon>Hymenoscyphus</taxon>
    </lineage>
</organism>
<feature type="compositionally biased region" description="Basic and acidic residues" evidence="1">
    <location>
        <begin position="751"/>
        <end position="766"/>
    </location>
</feature>
<feature type="region of interest" description="Disordered" evidence="1">
    <location>
        <begin position="628"/>
        <end position="661"/>
    </location>
</feature>
<evidence type="ECO:0000256" key="1">
    <source>
        <dbReference type="SAM" id="MobiDB-lite"/>
    </source>
</evidence>
<dbReference type="Proteomes" id="UP000701801">
    <property type="component" value="Unassembled WGS sequence"/>
</dbReference>
<dbReference type="SUPFAM" id="SSF53474">
    <property type="entry name" value="alpha/beta-Hydrolases"/>
    <property type="match status" value="1"/>
</dbReference>
<proteinExistence type="predicted"/>
<dbReference type="PANTHER" id="PTHR33840:SF1">
    <property type="entry name" value="TLE1 PHOSPHOLIPASE DOMAIN-CONTAINING PROTEIN"/>
    <property type="match status" value="1"/>
</dbReference>
<name>A0A9N9LFY6_9HELO</name>
<gene>
    <name evidence="3" type="ORF">HYALB_00008028</name>
</gene>
<reference evidence="3" key="1">
    <citation type="submission" date="2021-07" db="EMBL/GenBank/DDBJ databases">
        <authorList>
            <person name="Durling M."/>
        </authorList>
    </citation>
    <scope>NUCLEOTIDE SEQUENCE</scope>
</reference>